<sequence>MIGSFRAELIKLYKRPAIWILALVTVVSTLFWLLIYWIIKITPQEAQTTQSDATFTQLVSPGNTLGLALTSISGFGGAIALILGAMTVGGEYGWNTWKTVLTQKPTRSQVFLGKLLGAASVVAVYTLISIATAYLDTFIVMQIEGIKADWPSIAELIRAIGAGLLIMGAWTSIGIFLATLFRGTALAVGLGLIYSLALETIMQLVAQSVSQVREFVKILIGINASQVSSTFGQQLGDNSVPGSVLSVSTDRAVITLILYVVILGGLSVILFRRQEQT</sequence>
<dbReference type="GO" id="GO:0005886">
    <property type="term" value="C:plasma membrane"/>
    <property type="evidence" value="ECO:0007669"/>
    <property type="project" value="UniProtKB-SubCell"/>
</dbReference>
<feature type="transmembrane region" description="Helical" evidence="1">
    <location>
        <begin position="65"/>
        <end position="90"/>
    </location>
</feature>
<proteinExistence type="predicted"/>
<reference evidence="3" key="1">
    <citation type="journal article" date="2010" name="Stand. Genomic Sci.">
        <title>Complete genome sequence of 'Thermobaculum terrenum' type strain (YNP1).</title>
        <authorList>
            <person name="Kiss H."/>
            <person name="Cleland D."/>
            <person name="Lapidus A."/>
            <person name="Lucas S."/>
            <person name="Glavina Del Rio T."/>
            <person name="Nolan M."/>
            <person name="Tice H."/>
            <person name="Han C."/>
            <person name="Goodwin L."/>
            <person name="Pitluck S."/>
            <person name="Liolios K."/>
            <person name="Ivanova N."/>
            <person name="Mavromatis K."/>
            <person name="Ovchinnikova G."/>
            <person name="Pati A."/>
            <person name="Chen A."/>
            <person name="Palaniappan K."/>
            <person name="Land M."/>
            <person name="Hauser L."/>
            <person name="Chang Y."/>
            <person name="Jeffries C."/>
            <person name="Lu M."/>
            <person name="Brettin T."/>
            <person name="Detter J."/>
            <person name="Goker M."/>
            <person name="Tindall B."/>
            <person name="Beck B."/>
            <person name="McDermott T."/>
            <person name="Woyke T."/>
            <person name="Bristow J."/>
            <person name="Eisen J."/>
            <person name="Markowitz V."/>
            <person name="Hugenholtz P."/>
            <person name="Kyrpides N."/>
            <person name="Klenk H."/>
            <person name="Cheng J."/>
        </authorList>
    </citation>
    <scope>NUCLEOTIDE SEQUENCE [LARGE SCALE GENOMIC DNA]</scope>
    <source>
        <strain evidence="3">ATCC BAA-798 / YNP1</strain>
    </source>
</reference>
<gene>
    <name evidence="2" type="ordered locus">Tter_1670</name>
</gene>
<dbReference type="HOGENOM" id="CLU_088490_0_0_0"/>
<keyword evidence="1" id="KW-0812">Transmembrane</keyword>
<keyword evidence="1" id="KW-1133">Transmembrane helix</keyword>
<dbReference type="EMBL" id="CP001825">
    <property type="protein sequence ID" value="ACZ42576.1"/>
    <property type="molecule type" value="Genomic_DNA"/>
</dbReference>
<dbReference type="PANTHER" id="PTHR37305:SF1">
    <property type="entry name" value="MEMBRANE PROTEIN"/>
    <property type="match status" value="1"/>
</dbReference>
<evidence type="ECO:0008006" key="4">
    <source>
        <dbReference type="Google" id="ProtNLM"/>
    </source>
</evidence>
<dbReference type="STRING" id="525904.Tter_1670"/>
<dbReference type="OrthoDB" id="3376858at2"/>
<feature type="transmembrane region" description="Helical" evidence="1">
    <location>
        <begin position="111"/>
        <end position="135"/>
    </location>
</feature>
<dbReference type="Proteomes" id="UP000000323">
    <property type="component" value="Chromosome 1"/>
</dbReference>
<evidence type="ECO:0000256" key="1">
    <source>
        <dbReference type="SAM" id="Phobius"/>
    </source>
</evidence>
<keyword evidence="3" id="KW-1185">Reference proteome</keyword>
<name>D1CCR1_THET1</name>
<evidence type="ECO:0000313" key="2">
    <source>
        <dbReference type="EMBL" id="ACZ42576.1"/>
    </source>
</evidence>
<dbReference type="RefSeq" id="WP_012875610.1">
    <property type="nucleotide sequence ID" value="NC_013525.1"/>
</dbReference>
<dbReference type="KEGG" id="ttr:Tter_1670"/>
<dbReference type="GO" id="GO:0140359">
    <property type="term" value="F:ABC-type transporter activity"/>
    <property type="evidence" value="ECO:0007669"/>
    <property type="project" value="InterPro"/>
</dbReference>
<dbReference type="AlphaFoldDB" id="D1CCR1"/>
<accession>D1CCR1</accession>
<feature type="transmembrane region" description="Helical" evidence="1">
    <location>
        <begin position="185"/>
        <end position="206"/>
    </location>
</feature>
<feature type="transmembrane region" description="Helical" evidence="1">
    <location>
        <begin position="16"/>
        <end position="39"/>
    </location>
</feature>
<evidence type="ECO:0000313" key="3">
    <source>
        <dbReference type="Proteomes" id="UP000000323"/>
    </source>
</evidence>
<protein>
    <recommendedName>
        <fullName evidence="4">ABC-type transport system involved in multi-copper enzyme maturation permease component-like protein</fullName>
    </recommendedName>
</protein>
<keyword evidence="1" id="KW-0472">Membrane</keyword>
<organism evidence="2 3">
    <name type="scientific">Thermobaculum terrenum (strain ATCC BAA-798 / CCMEE 7001 / YNP1)</name>
    <dbReference type="NCBI Taxonomy" id="525904"/>
    <lineage>
        <taxon>Bacteria</taxon>
        <taxon>Bacillati</taxon>
        <taxon>Chloroflexota</taxon>
        <taxon>Chloroflexia</taxon>
        <taxon>Candidatus Thermobaculales</taxon>
        <taxon>Candidatus Thermobaculaceae</taxon>
        <taxon>Thermobaculum</taxon>
    </lineage>
</organism>
<feature type="transmembrane region" description="Helical" evidence="1">
    <location>
        <begin position="252"/>
        <end position="271"/>
    </location>
</feature>
<dbReference type="eggNOG" id="COG1277">
    <property type="taxonomic scope" value="Bacteria"/>
</dbReference>
<dbReference type="Pfam" id="PF12730">
    <property type="entry name" value="ABC2_membrane_4"/>
    <property type="match status" value="1"/>
</dbReference>
<feature type="transmembrane region" description="Helical" evidence="1">
    <location>
        <begin position="155"/>
        <end position="178"/>
    </location>
</feature>
<dbReference type="PANTHER" id="PTHR37305">
    <property type="entry name" value="INTEGRAL MEMBRANE PROTEIN-RELATED"/>
    <property type="match status" value="1"/>
</dbReference>